<dbReference type="PROSITE" id="PS51354">
    <property type="entry name" value="GLUTAREDOXIN_2"/>
    <property type="match status" value="1"/>
</dbReference>
<dbReference type="PANTHER" id="PTHR34386">
    <property type="entry name" value="GLUTAREDOXIN"/>
    <property type="match status" value="1"/>
</dbReference>
<evidence type="ECO:0000313" key="2">
    <source>
        <dbReference type="EMBL" id="SFM49436.1"/>
    </source>
</evidence>
<dbReference type="InterPro" id="IPR002109">
    <property type="entry name" value="Glutaredoxin"/>
</dbReference>
<reference evidence="2 3" key="1">
    <citation type="submission" date="2016-10" db="EMBL/GenBank/DDBJ databases">
        <authorList>
            <person name="de Groot N.N."/>
        </authorList>
    </citation>
    <scope>NUCLEOTIDE SEQUENCE [LARGE SCALE GENOMIC DNA]</scope>
    <source>
        <strain evidence="2 3">DSM 9990</strain>
    </source>
</reference>
<gene>
    <name evidence="2" type="ORF">SAMN05660836_00517</name>
</gene>
<feature type="domain" description="Glutaredoxin" evidence="1">
    <location>
        <begin position="5"/>
        <end position="69"/>
    </location>
</feature>
<evidence type="ECO:0000259" key="1">
    <source>
        <dbReference type="Pfam" id="PF00462"/>
    </source>
</evidence>
<accession>A0A1I4RBM1</accession>
<dbReference type="Pfam" id="PF00462">
    <property type="entry name" value="Glutaredoxin"/>
    <property type="match status" value="1"/>
</dbReference>
<dbReference type="GO" id="GO:0045454">
    <property type="term" value="P:cell redox homeostasis"/>
    <property type="evidence" value="ECO:0007669"/>
    <property type="project" value="TreeGrafter"/>
</dbReference>
<dbReference type="CDD" id="cd02976">
    <property type="entry name" value="NrdH"/>
    <property type="match status" value="1"/>
</dbReference>
<protein>
    <submittedName>
        <fullName evidence="2">Glutaredoxin</fullName>
    </submittedName>
</protein>
<name>A0A1I4RBM1_9BACT</name>
<dbReference type="AlphaFoldDB" id="A0A1I4RBM1"/>
<dbReference type="SUPFAM" id="SSF52833">
    <property type="entry name" value="Thioredoxin-like"/>
    <property type="match status" value="1"/>
</dbReference>
<dbReference type="Proteomes" id="UP000199611">
    <property type="component" value="Unassembled WGS sequence"/>
</dbReference>
<keyword evidence="3" id="KW-1185">Reference proteome</keyword>
<sequence length="86" mass="9891">MSDQVKVYALSTCIHCRNTKEFLKKCGVEYDCVDVDTLTGEERDRIVEEVRRLNPELTFPTVVIGDRIIVGFKEKELREALGLDED</sequence>
<dbReference type="Gene3D" id="3.40.30.10">
    <property type="entry name" value="Glutaredoxin"/>
    <property type="match status" value="1"/>
</dbReference>
<dbReference type="InterPro" id="IPR036249">
    <property type="entry name" value="Thioredoxin-like_sf"/>
</dbReference>
<proteinExistence type="predicted"/>
<evidence type="ECO:0000313" key="3">
    <source>
        <dbReference type="Proteomes" id="UP000199611"/>
    </source>
</evidence>
<dbReference type="RefSeq" id="WP_093393240.1">
    <property type="nucleotide sequence ID" value="NZ_FOUU01000001.1"/>
</dbReference>
<dbReference type="OrthoDB" id="9795531at2"/>
<dbReference type="InterPro" id="IPR051548">
    <property type="entry name" value="Grx-like_ET"/>
</dbReference>
<dbReference type="PANTHER" id="PTHR34386:SF1">
    <property type="entry name" value="GLUTAREDOXIN-LIKE PROTEIN NRDH"/>
    <property type="match status" value="1"/>
</dbReference>
<dbReference type="EMBL" id="FOUU01000001">
    <property type="protein sequence ID" value="SFM49436.1"/>
    <property type="molecule type" value="Genomic_DNA"/>
</dbReference>
<dbReference type="GO" id="GO:0009055">
    <property type="term" value="F:electron transfer activity"/>
    <property type="evidence" value="ECO:0007669"/>
    <property type="project" value="TreeGrafter"/>
</dbReference>
<dbReference type="STRING" id="39841.SAMN05660836_00517"/>
<organism evidence="2 3">
    <name type="scientific">Thermodesulforhabdus norvegica</name>
    <dbReference type="NCBI Taxonomy" id="39841"/>
    <lineage>
        <taxon>Bacteria</taxon>
        <taxon>Pseudomonadati</taxon>
        <taxon>Thermodesulfobacteriota</taxon>
        <taxon>Syntrophobacteria</taxon>
        <taxon>Syntrophobacterales</taxon>
        <taxon>Thermodesulforhabdaceae</taxon>
        <taxon>Thermodesulforhabdus</taxon>
    </lineage>
</organism>